<evidence type="ECO:0000313" key="14">
    <source>
        <dbReference type="EMBL" id="KAK2176645.1"/>
    </source>
</evidence>
<evidence type="ECO:0000256" key="1">
    <source>
        <dbReference type="ARBA" id="ARBA00004123"/>
    </source>
</evidence>
<dbReference type="Pfam" id="PF17795">
    <property type="entry name" value="Vault_3"/>
    <property type="match status" value="1"/>
</dbReference>
<keyword evidence="6" id="KW-0539">Nucleus</keyword>
<dbReference type="FunFam" id="2.30.30.550:FF:000001">
    <property type="entry name" value="major vault protein-like"/>
    <property type="match status" value="3"/>
</dbReference>
<organism evidence="14 15">
    <name type="scientific">Ridgeia piscesae</name>
    <name type="common">Tubeworm</name>
    <dbReference type="NCBI Taxonomy" id="27915"/>
    <lineage>
        <taxon>Eukaryota</taxon>
        <taxon>Metazoa</taxon>
        <taxon>Spiralia</taxon>
        <taxon>Lophotrochozoa</taxon>
        <taxon>Annelida</taxon>
        <taxon>Polychaeta</taxon>
        <taxon>Sedentaria</taxon>
        <taxon>Canalipalpata</taxon>
        <taxon>Sabellida</taxon>
        <taxon>Siboglinidae</taxon>
        <taxon>Ridgeia</taxon>
    </lineage>
</organism>
<feature type="repeat" description="MVP" evidence="8">
    <location>
        <begin position="124"/>
        <end position="176"/>
    </location>
</feature>
<dbReference type="Gene3D" id="6.10.250.720">
    <property type="match status" value="1"/>
</dbReference>
<accession>A0AAD9KSR2</accession>
<feature type="domain" description="Major vault protein repeat" evidence="9">
    <location>
        <begin position="173"/>
        <end position="214"/>
    </location>
</feature>
<dbReference type="PANTHER" id="PTHR14165:SF3">
    <property type="entry name" value="MAJOR VAULT PROTEIN"/>
    <property type="match status" value="1"/>
</dbReference>
<evidence type="ECO:0000256" key="4">
    <source>
        <dbReference type="ARBA" id="ARBA00022490"/>
    </source>
</evidence>
<dbReference type="Gene3D" id="6.20.380.10">
    <property type="match status" value="1"/>
</dbReference>
<evidence type="ECO:0000259" key="13">
    <source>
        <dbReference type="Pfam" id="PF17796"/>
    </source>
</evidence>
<evidence type="ECO:0000259" key="9">
    <source>
        <dbReference type="Pfam" id="PF01505"/>
    </source>
</evidence>
<evidence type="ECO:0000259" key="11">
    <source>
        <dbReference type="Pfam" id="PF17794"/>
    </source>
</evidence>
<dbReference type="InterPro" id="IPR021870">
    <property type="entry name" value="MVP_shoulder"/>
</dbReference>
<dbReference type="Gene3D" id="2.30.30.620">
    <property type="match status" value="1"/>
</dbReference>
<dbReference type="GO" id="GO:0005634">
    <property type="term" value="C:nucleus"/>
    <property type="evidence" value="ECO:0007669"/>
    <property type="project" value="UniProtKB-SubCell"/>
</dbReference>
<proteinExistence type="predicted"/>
<dbReference type="Gene3D" id="3.30.479.30">
    <property type="entry name" value="Band 7 domain"/>
    <property type="match status" value="1"/>
</dbReference>
<keyword evidence="5" id="KW-0677">Repeat</keyword>
<evidence type="ECO:0000256" key="6">
    <source>
        <dbReference type="ARBA" id="ARBA00023242"/>
    </source>
</evidence>
<keyword evidence="4 8" id="KW-0963">Cytoplasm</keyword>
<feature type="domain" description="Major vault protein repeat" evidence="13">
    <location>
        <begin position="382"/>
        <end position="440"/>
    </location>
</feature>
<evidence type="ECO:0000256" key="2">
    <source>
        <dbReference type="ARBA" id="ARBA00004496"/>
    </source>
</evidence>
<dbReference type="InterPro" id="IPR036013">
    <property type="entry name" value="Band_7/SPFH_dom_sf"/>
</dbReference>
<dbReference type="AlphaFoldDB" id="A0AAD9KSR2"/>
<dbReference type="CDD" id="cd08825">
    <property type="entry name" value="MVP_shoulder"/>
    <property type="match status" value="1"/>
</dbReference>
<dbReference type="InterPro" id="IPR043023">
    <property type="entry name" value="MVP_rep_sf"/>
</dbReference>
<dbReference type="FunFam" id="2.30.30.560:FF:000001">
    <property type="entry name" value="major vault protein-like"/>
    <property type="match status" value="1"/>
</dbReference>
<evidence type="ECO:0000256" key="8">
    <source>
        <dbReference type="PROSITE-ProRule" id="PRU00571"/>
    </source>
</evidence>
<feature type="domain" description="Major vault protein repeat" evidence="12">
    <location>
        <begin position="458"/>
        <end position="519"/>
    </location>
</feature>
<dbReference type="Pfam" id="PF11978">
    <property type="entry name" value="MVP_shoulder"/>
    <property type="match status" value="1"/>
</dbReference>
<reference evidence="14" key="1">
    <citation type="journal article" date="2023" name="Mol. Biol. Evol.">
        <title>Third-Generation Sequencing Reveals the Adaptive Role of the Epigenome in Three Deep-Sea Polychaetes.</title>
        <authorList>
            <person name="Perez M."/>
            <person name="Aroh O."/>
            <person name="Sun Y."/>
            <person name="Lan Y."/>
            <person name="Juniper S.K."/>
            <person name="Young C.R."/>
            <person name="Angers B."/>
            <person name="Qian P.Y."/>
        </authorList>
    </citation>
    <scope>NUCLEOTIDE SEQUENCE</scope>
    <source>
        <strain evidence="14">R07B-5</strain>
    </source>
</reference>
<comment type="subcellular location">
    <subcellularLocation>
        <location evidence="2 8">Cytoplasm</location>
    </subcellularLocation>
    <subcellularLocation>
        <location evidence="1">Nucleus</location>
    </subcellularLocation>
</comment>
<dbReference type="InterPro" id="IPR041134">
    <property type="entry name" value="Vault_2"/>
</dbReference>
<dbReference type="FunFam" id="2.30.30.560:FF:000002">
    <property type="entry name" value="Major vault protein-alpha"/>
    <property type="match status" value="1"/>
</dbReference>
<feature type="domain" description="Major vault protein repeat" evidence="9">
    <location>
        <begin position="226"/>
        <end position="268"/>
    </location>
</feature>
<feature type="domain" description="Major vault protein shoulder" evidence="10">
    <location>
        <begin position="520"/>
        <end position="639"/>
    </location>
</feature>
<feature type="domain" description="Major vault protein repeat" evidence="9">
    <location>
        <begin position="331"/>
        <end position="371"/>
    </location>
</feature>
<dbReference type="FunFam" id="2.30.30.570:FF:000002">
    <property type="entry name" value="Major vault protein-alpha"/>
    <property type="match status" value="1"/>
</dbReference>
<gene>
    <name evidence="14" type="ORF">NP493_650g01129</name>
</gene>
<name>A0AAD9KSR2_RIDPI</name>
<keyword evidence="15" id="KW-1185">Reference proteome</keyword>
<dbReference type="Gene3D" id="2.30.30.570">
    <property type="match status" value="2"/>
</dbReference>
<dbReference type="GO" id="GO:1990904">
    <property type="term" value="C:ribonucleoprotein complex"/>
    <property type="evidence" value="ECO:0007669"/>
    <property type="project" value="UniProtKB-UniRule"/>
</dbReference>
<feature type="domain" description="Major vault protein repeat" evidence="9">
    <location>
        <begin position="120"/>
        <end position="161"/>
    </location>
</feature>
<dbReference type="Gene3D" id="2.30.30.550">
    <property type="entry name" value="Major Vault Protein repeat"/>
    <property type="match status" value="4"/>
</dbReference>
<evidence type="ECO:0000256" key="5">
    <source>
        <dbReference type="ARBA" id="ARBA00022737"/>
    </source>
</evidence>
<dbReference type="Pfam" id="PF01505">
    <property type="entry name" value="Vault"/>
    <property type="match status" value="4"/>
</dbReference>
<sequence length="860" mass="96015">MASKKPQHNNDDTLFRIPPYHYLHELDQNSNVTSLQVGPQTFIRQDHVRVISGPEKMITVPPRHYCVIENPVMRNKDGAVLFDTAGQVRLLHADQEIRLAQDPFPLYPGEVLKQGVTALKVVPANTALRLRAVFDFEDSNGEKRTAGDQWLFEGPGTYIPRKEVVVDETIRATVVRPNQAIKLRASKECLDKEGVARVTGEEWLWKKTGAYIPGAYEEVVELVNAYVLTEKKALHLRSLRTFTDDFGVERKNGEEWLIKMSDTEMHIPSVYEEVVGVIPITTLTNRQYCVILDPVDKDGHPQLGRKKLVKGEKSFFIMPCEKLEKGIQNIYVLGEEEGLILRASETFMDGEVEKKPGDRWMIRGPAEYVPPVQVEVVTKRKAIPLDENEGIYVRNIKTGKVRAIAGETYMLNQEEELWAKELLPGVETLLELERDALADRALRGKAGSDSKPRDKTKVVTFRVPHNAAVQIYDYKEKAARVVFGPELVMLYPEEQFTQLALSGGKPKKPNMIRSLCLLLGPDFCTDVITVETADHARLQLQLSYNWHFDTVGIGKSNEAAAQLFSVPDFVGDACKAIASRVRGAVASVQFDDFHKNSAKIIRSSVFGFDENMKVRDTFVFPQNRLQVTSIDIQAVEPVDQRTRDSLQKSVQLAIEITTNSQEAAARHEAERLEQGAKGRLERQKLSDEAEAEKSRTELLLLQANSAAVESTGQAKAEAQSRAEAARIEGEAAVEQARLKGQATTIEAESELNRLTQARDAELKYLREQNDMEITKTREMAAIETSKFKNMVDAIGAPTIQAIATAGPDMQVKLLQSLGLKTTLITDGNSPINLFNTAAGLIGGAVVPSRRRHNTDTDLEE</sequence>
<dbReference type="Pfam" id="PF17796">
    <property type="entry name" value="Vault_4"/>
    <property type="match status" value="1"/>
</dbReference>
<dbReference type="PANTHER" id="PTHR14165">
    <property type="entry name" value="MAJOR VAULT PROTEIN"/>
    <property type="match status" value="1"/>
</dbReference>
<comment type="caution">
    <text evidence="14">The sequence shown here is derived from an EMBL/GenBank/DDBJ whole genome shotgun (WGS) entry which is preliminary data.</text>
</comment>
<dbReference type="InterPro" id="IPR041139">
    <property type="entry name" value="MVP_rep_dom"/>
</dbReference>
<evidence type="ECO:0000256" key="7">
    <source>
        <dbReference type="ARBA" id="ARBA00023274"/>
    </source>
</evidence>
<dbReference type="EMBL" id="JAODUO010000649">
    <property type="protein sequence ID" value="KAK2176645.1"/>
    <property type="molecule type" value="Genomic_DNA"/>
</dbReference>
<protein>
    <recommendedName>
        <fullName evidence="3">Major vault protein</fullName>
    </recommendedName>
</protein>
<feature type="repeat" description="MVP" evidence="8">
    <location>
        <begin position="63"/>
        <end position="123"/>
    </location>
</feature>
<evidence type="ECO:0000259" key="12">
    <source>
        <dbReference type="Pfam" id="PF17795"/>
    </source>
</evidence>
<keyword evidence="7 8" id="KW-0687">Ribonucleoprotein</keyword>
<feature type="repeat" description="MVP" evidence="8">
    <location>
        <begin position="387"/>
        <end position="440"/>
    </location>
</feature>
<dbReference type="InterPro" id="IPR039059">
    <property type="entry name" value="MVP"/>
</dbReference>
<dbReference type="Gene3D" id="2.30.30.560">
    <property type="match status" value="2"/>
</dbReference>
<dbReference type="InterPro" id="IPR040989">
    <property type="entry name" value="Vault_3"/>
</dbReference>
<dbReference type="PROSITE" id="PS51224">
    <property type="entry name" value="MVP"/>
    <property type="match status" value="6"/>
</dbReference>
<dbReference type="InterPro" id="IPR041136">
    <property type="entry name" value="Vault_4"/>
</dbReference>
<dbReference type="Pfam" id="PF17794">
    <property type="entry name" value="Vault_2"/>
    <property type="match status" value="2"/>
</dbReference>
<evidence type="ECO:0000256" key="3">
    <source>
        <dbReference type="ARBA" id="ARBA00018296"/>
    </source>
</evidence>
<feature type="repeat" description="MVP" evidence="8">
    <location>
        <begin position="335"/>
        <end position="386"/>
    </location>
</feature>
<dbReference type="FunFam" id="3.30.479.30:FF:000010">
    <property type="entry name" value="major vault protein-like"/>
    <property type="match status" value="1"/>
</dbReference>
<evidence type="ECO:0000313" key="15">
    <source>
        <dbReference type="Proteomes" id="UP001209878"/>
    </source>
</evidence>
<feature type="domain" description="Major vault protein repeat" evidence="11">
    <location>
        <begin position="280"/>
        <end position="327"/>
    </location>
</feature>
<evidence type="ECO:0000259" key="10">
    <source>
        <dbReference type="Pfam" id="PF11978"/>
    </source>
</evidence>
<dbReference type="FunFam" id="2.30.30.570:FF:000001">
    <property type="entry name" value="major vault protein-like"/>
    <property type="match status" value="1"/>
</dbReference>
<dbReference type="GO" id="GO:0005737">
    <property type="term" value="C:cytoplasm"/>
    <property type="evidence" value="ECO:0007669"/>
    <property type="project" value="UniProtKB-SubCell"/>
</dbReference>
<feature type="domain" description="Major vault protein repeat" evidence="11">
    <location>
        <begin position="57"/>
        <end position="116"/>
    </location>
</feature>
<dbReference type="Proteomes" id="UP001209878">
    <property type="component" value="Unassembled WGS sequence"/>
</dbReference>
<feature type="repeat" description="MVP" evidence="8">
    <location>
        <begin position="177"/>
        <end position="229"/>
    </location>
</feature>
<dbReference type="InterPro" id="IPR002499">
    <property type="entry name" value="Vault_N"/>
</dbReference>
<feature type="repeat" description="MVP" evidence="8">
    <location>
        <begin position="230"/>
        <end position="284"/>
    </location>
</feature>
<dbReference type="InterPro" id="IPR043179">
    <property type="entry name" value="Vault_2_sf"/>
</dbReference>